<accession>A0ABX4KT09</accession>
<comment type="caution">
    <text evidence="1">The sequence shown here is derived from an EMBL/GenBank/DDBJ whole genome shotgun (WGS) entry which is preliminary data.</text>
</comment>
<organism evidence="1 2">
    <name type="scientific">Nostoc linckia z7</name>
    <dbReference type="NCBI Taxonomy" id="1628745"/>
    <lineage>
        <taxon>Bacteria</taxon>
        <taxon>Bacillati</taxon>
        <taxon>Cyanobacteriota</taxon>
        <taxon>Cyanophyceae</taxon>
        <taxon>Nostocales</taxon>
        <taxon>Nostocaceae</taxon>
        <taxon>Nostoc</taxon>
    </lineage>
</organism>
<protein>
    <submittedName>
        <fullName evidence="1">Uncharacterized protein</fullName>
    </submittedName>
</protein>
<gene>
    <name evidence="1" type="ORF">VF04_07760</name>
</gene>
<dbReference type="Proteomes" id="UP000222523">
    <property type="component" value="Unassembled WGS sequence"/>
</dbReference>
<evidence type="ECO:0000313" key="1">
    <source>
        <dbReference type="EMBL" id="PHJ98949.1"/>
    </source>
</evidence>
<evidence type="ECO:0000313" key="2">
    <source>
        <dbReference type="Proteomes" id="UP000222523"/>
    </source>
</evidence>
<name>A0ABX4KT09_NOSLI</name>
<reference evidence="1 2" key="1">
    <citation type="submission" date="2015-02" db="EMBL/GenBank/DDBJ databases">
        <title>Nostoc linckia genome annotation.</title>
        <authorList>
            <person name="Zhou Z."/>
        </authorList>
    </citation>
    <scope>NUCLEOTIDE SEQUENCE [LARGE SCALE GENOMIC DNA]</scope>
    <source>
        <strain evidence="2">z7</strain>
    </source>
</reference>
<keyword evidence="2" id="KW-1185">Reference proteome</keyword>
<proteinExistence type="predicted"/>
<sequence>MLLLEFLFQKASMCFLCCHNGNKNCSFLICLENDETFDKTNNLNINGITCFMTQTLVILSFSSLVRPFSMV</sequence>
<dbReference type="EMBL" id="LAHC01000014">
    <property type="protein sequence ID" value="PHJ98949.1"/>
    <property type="molecule type" value="Genomic_DNA"/>
</dbReference>